<dbReference type="Gene3D" id="3.40.470.10">
    <property type="entry name" value="Uracil-DNA glycosylase-like domain"/>
    <property type="match status" value="1"/>
</dbReference>
<name>A0A318JXU7_9NEIS</name>
<dbReference type="RefSeq" id="WP_110312921.1">
    <property type="nucleotide sequence ID" value="NZ_QJKC01000002.1"/>
</dbReference>
<proteinExistence type="predicted"/>
<feature type="domain" description="Uracil-DNA glycosylase-like" evidence="1">
    <location>
        <begin position="10"/>
        <end position="162"/>
    </location>
</feature>
<dbReference type="InterPro" id="IPR036895">
    <property type="entry name" value="Uracil-DNA_glycosylase-like_sf"/>
</dbReference>
<organism evidence="2 3">
    <name type="scientific">Aquitalea magnusonii</name>
    <dbReference type="NCBI Taxonomy" id="332411"/>
    <lineage>
        <taxon>Bacteria</taxon>
        <taxon>Pseudomonadati</taxon>
        <taxon>Pseudomonadota</taxon>
        <taxon>Betaproteobacteria</taxon>
        <taxon>Neisseriales</taxon>
        <taxon>Chromobacteriaceae</taxon>
        <taxon>Aquitalea</taxon>
    </lineage>
</organism>
<accession>A0A318JXU7</accession>
<evidence type="ECO:0000313" key="3">
    <source>
        <dbReference type="Proteomes" id="UP000248395"/>
    </source>
</evidence>
<dbReference type="InterPro" id="IPR026353">
    <property type="entry name" value="Hypoxan-DNA_Glyclase"/>
</dbReference>
<gene>
    <name evidence="2" type="ORF">DFR38_10223</name>
</gene>
<dbReference type="Proteomes" id="UP000248395">
    <property type="component" value="Unassembled WGS sequence"/>
</dbReference>
<dbReference type="EMBL" id="QJKC01000002">
    <property type="protein sequence ID" value="PXX50376.1"/>
    <property type="molecule type" value="Genomic_DNA"/>
</dbReference>
<dbReference type="InterPro" id="IPR005122">
    <property type="entry name" value="Uracil-DNA_glycosylase-like"/>
</dbReference>
<dbReference type="SMART" id="SM00986">
    <property type="entry name" value="UDG"/>
    <property type="match status" value="1"/>
</dbReference>
<protein>
    <submittedName>
        <fullName evidence="2">G/U mismatch-specific uracil-DNA glycosylase</fullName>
    </submittedName>
</protein>
<dbReference type="AlphaFoldDB" id="A0A318JXU7"/>
<comment type="caution">
    <text evidence="2">The sequence shown here is derived from an EMBL/GenBank/DDBJ whole genome shotgun (WGS) entry which is preliminary data.</text>
</comment>
<dbReference type="SUPFAM" id="SSF52141">
    <property type="entry name" value="Uracil-DNA glycosylase-like"/>
    <property type="match status" value="1"/>
</dbReference>
<keyword evidence="3" id="KW-1185">Reference proteome</keyword>
<dbReference type="NCBIfam" id="TIGR04274">
    <property type="entry name" value="hypoxanDNAglyco"/>
    <property type="match status" value="1"/>
</dbReference>
<dbReference type="CDD" id="cd10032">
    <property type="entry name" value="UDG-F6_HDG"/>
    <property type="match status" value="1"/>
</dbReference>
<dbReference type="SMART" id="SM00987">
    <property type="entry name" value="UreE_C"/>
    <property type="match status" value="1"/>
</dbReference>
<evidence type="ECO:0000259" key="1">
    <source>
        <dbReference type="SMART" id="SM00986"/>
    </source>
</evidence>
<dbReference type="OrthoDB" id="9799921at2"/>
<reference evidence="2 3" key="1">
    <citation type="submission" date="2018-05" db="EMBL/GenBank/DDBJ databases">
        <title>Genomic Encyclopedia of Type Strains, Phase IV (KMG-IV): sequencing the most valuable type-strain genomes for metagenomic binning, comparative biology and taxonomic classification.</title>
        <authorList>
            <person name="Goeker M."/>
        </authorList>
    </citation>
    <scope>NUCLEOTIDE SEQUENCE [LARGE SCALE GENOMIC DNA]</scope>
    <source>
        <strain evidence="2 3">DSM 25134</strain>
    </source>
</reference>
<evidence type="ECO:0000313" key="2">
    <source>
        <dbReference type="EMBL" id="PXX50376.1"/>
    </source>
</evidence>
<sequence>MSDSAKSCFPPVVNAQTRLLILGSLPGDASLRAAQYYAHPRNQFWRLLGELLDDDLPGLDYPSRLAALQQHGIGLWDVVAQARRPGSLDAAIRDLSPNDLPALCASLPALRAIAFNGGTAASIGRKQLAGMVSQPLLFDLPSSSPAYTLSYPAKLSRWLALRAVLA</sequence>
<dbReference type="Pfam" id="PF03167">
    <property type="entry name" value="UDG"/>
    <property type="match status" value="1"/>
</dbReference>